<organism evidence="1 2">
    <name type="scientific">endosymbiont of Galathealinum brachiosum</name>
    <dbReference type="NCBI Taxonomy" id="2200906"/>
    <lineage>
        <taxon>Bacteria</taxon>
        <taxon>Pseudomonadati</taxon>
        <taxon>Pseudomonadota</taxon>
        <taxon>Gammaproteobacteria</taxon>
        <taxon>sulfur-oxidizing symbionts</taxon>
    </lineage>
</organism>
<comment type="caution">
    <text evidence="1">The sequence shown here is derived from an EMBL/GenBank/DDBJ whole genome shotgun (WGS) entry which is preliminary data.</text>
</comment>
<evidence type="ECO:0000313" key="1">
    <source>
        <dbReference type="EMBL" id="RDH86000.1"/>
    </source>
</evidence>
<name>A0A370DN57_9GAMM</name>
<dbReference type="EMBL" id="QFXC01000002">
    <property type="protein sequence ID" value="RDH86000.1"/>
    <property type="molecule type" value="Genomic_DNA"/>
</dbReference>
<accession>A0A370DN57</accession>
<gene>
    <name evidence="1" type="ORF">DIZ80_00570</name>
</gene>
<reference evidence="1 2" key="1">
    <citation type="journal article" date="2018" name="ISME J.">
        <title>Endosymbiont genomes yield clues of tubeworm success.</title>
        <authorList>
            <person name="Li Y."/>
            <person name="Liles M.R."/>
            <person name="Halanych K.M."/>
        </authorList>
    </citation>
    <scope>NUCLEOTIDE SEQUENCE [LARGE SCALE GENOMIC DNA]</scope>
    <source>
        <strain evidence="1">A1464</strain>
    </source>
</reference>
<dbReference type="AlphaFoldDB" id="A0A370DN57"/>
<evidence type="ECO:0000313" key="2">
    <source>
        <dbReference type="Proteomes" id="UP000254266"/>
    </source>
</evidence>
<proteinExistence type="predicted"/>
<protein>
    <submittedName>
        <fullName evidence="1">Uncharacterized protein</fullName>
    </submittedName>
</protein>
<keyword evidence="2" id="KW-1185">Reference proteome</keyword>
<dbReference type="Proteomes" id="UP000254266">
    <property type="component" value="Unassembled WGS sequence"/>
</dbReference>
<sequence>MYQGIFNAINNTPDGVQAGDTISCNQLLPEGNVIDSDIGCAIPDSDGLRNVFIPTTLWLFGQA</sequence>